<protein>
    <submittedName>
        <fullName evidence="2">Uncharacterized protein</fullName>
    </submittedName>
</protein>
<dbReference type="OMA" id="PILFGHP"/>
<dbReference type="GeneID" id="3256661"/>
<gene>
    <name evidence="2" type="ordered locus">CNC01160</name>
</gene>
<dbReference type="OrthoDB" id="2564718at2759"/>
<dbReference type="Proteomes" id="UP000002149">
    <property type="component" value="Chromosome 3"/>
</dbReference>
<evidence type="ECO:0000313" key="3">
    <source>
        <dbReference type="Proteomes" id="UP000002149"/>
    </source>
</evidence>
<dbReference type="RefSeq" id="XP_569423.1">
    <property type="nucleotide sequence ID" value="XM_569423.2"/>
</dbReference>
<keyword evidence="3" id="KW-1185">Reference proteome</keyword>
<organism evidence="2 3">
    <name type="scientific">Cryptococcus deneoformans (strain JEC21 / ATCC MYA-565)</name>
    <name type="common">Cryptococcus neoformans var. neoformans serotype D</name>
    <dbReference type="NCBI Taxonomy" id="214684"/>
    <lineage>
        <taxon>Eukaryota</taxon>
        <taxon>Fungi</taxon>
        <taxon>Dikarya</taxon>
        <taxon>Basidiomycota</taxon>
        <taxon>Agaricomycotina</taxon>
        <taxon>Tremellomycetes</taxon>
        <taxon>Tremellales</taxon>
        <taxon>Cryptococcaceae</taxon>
        <taxon>Cryptococcus</taxon>
        <taxon>Cryptococcus neoformans species complex</taxon>
    </lineage>
</organism>
<dbReference type="EMBL" id="AE017343">
    <property type="protein sequence ID" value="AAW42116.1"/>
    <property type="molecule type" value="Genomic_DNA"/>
</dbReference>
<proteinExistence type="predicted"/>
<dbReference type="VEuPathDB" id="FungiDB:CNC01160"/>
<evidence type="ECO:0000256" key="1">
    <source>
        <dbReference type="SAM" id="MobiDB-lite"/>
    </source>
</evidence>
<name>Q5KL11_CRYD1</name>
<dbReference type="InParanoid" id="Q5KL11"/>
<feature type="compositionally biased region" description="Polar residues" evidence="1">
    <location>
        <begin position="187"/>
        <end position="205"/>
    </location>
</feature>
<dbReference type="AlphaFoldDB" id="Q5KL11"/>
<dbReference type="PaxDb" id="214684-Q5KL11"/>
<sequence length="329" mass="36482">MRFTSPDTRPSLTPLGYRLLHLSELKLSSMDGSSYDEGVSLWKGVLVREAVRSAWKSVQDGSVPEMNDWSARGAMGLDIYEEEVEEEEEQQEERWFEDMVTSFGEEEYAVEAADGEHEWVESSVSIPEYDLDFNVDGMEAYTFPASSPSTPLLDDSHLEPSGTVDIIEVDDDESDISDEDLASLAQSQHWHSPSTISMAATSPSTPILFGHPLSSPNSPTLSPVPSPTLLAPTPMPLPAALTGSFVFPDPRSYYTDFEEYVDDFSLPPPLLRSMSSSTTESDVDDGEVCKTPPLRTEELEYESSEEENVKEEELLMGLGLRIGHLNLRL</sequence>
<accession>Q5KL11</accession>
<reference evidence="2 3" key="1">
    <citation type="journal article" date="2005" name="Science">
        <title>The genome of the basidiomycetous yeast and human pathogen Cryptococcus neoformans.</title>
        <authorList>
            <person name="Loftus B.J."/>
            <person name="Fung E."/>
            <person name="Roncaglia P."/>
            <person name="Rowley D."/>
            <person name="Amedeo P."/>
            <person name="Bruno D."/>
            <person name="Vamathevan J."/>
            <person name="Miranda M."/>
            <person name="Anderson I.J."/>
            <person name="Fraser J.A."/>
            <person name="Allen J.E."/>
            <person name="Bosdet I.E."/>
            <person name="Brent M.R."/>
            <person name="Chiu R."/>
            <person name="Doering T.L."/>
            <person name="Donlin M.J."/>
            <person name="D'Souza C.A."/>
            <person name="Fox D.S."/>
            <person name="Grinberg V."/>
            <person name="Fu J."/>
            <person name="Fukushima M."/>
            <person name="Haas B.J."/>
            <person name="Huang J.C."/>
            <person name="Janbon G."/>
            <person name="Jones S.J."/>
            <person name="Koo H.L."/>
            <person name="Krzywinski M.I."/>
            <person name="Kwon-Chung J.K."/>
            <person name="Lengeler K.B."/>
            <person name="Maiti R."/>
            <person name="Marra M.A."/>
            <person name="Marra R.E."/>
            <person name="Mathewson C.A."/>
            <person name="Mitchell T.G."/>
            <person name="Pertea M."/>
            <person name="Riggs F.R."/>
            <person name="Salzberg S.L."/>
            <person name="Schein J.E."/>
            <person name="Shvartsbeyn A."/>
            <person name="Shin H."/>
            <person name="Shumway M."/>
            <person name="Specht C.A."/>
            <person name="Suh B.B."/>
            <person name="Tenney A."/>
            <person name="Utterback T.R."/>
            <person name="Wickes B.L."/>
            <person name="Wortman J.R."/>
            <person name="Wye N.H."/>
            <person name="Kronstad J.W."/>
            <person name="Lodge J.K."/>
            <person name="Heitman J."/>
            <person name="Davis R.W."/>
            <person name="Fraser C.M."/>
            <person name="Hyman R.W."/>
        </authorList>
    </citation>
    <scope>NUCLEOTIDE SEQUENCE [LARGE SCALE GENOMIC DNA]</scope>
    <source>
        <strain evidence="3">JEC21 / ATCC MYA-565</strain>
    </source>
</reference>
<dbReference type="KEGG" id="cne:CNC01160"/>
<feature type="compositionally biased region" description="Low complexity" evidence="1">
    <location>
        <begin position="212"/>
        <end position="224"/>
    </location>
</feature>
<dbReference type="eggNOG" id="ENOG502RBGM">
    <property type="taxonomic scope" value="Eukaryota"/>
</dbReference>
<feature type="region of interest" description="Disordered" evidence="1">
    <location>
        <begin position="187"/>
        <end position="224"/>
    </location>
</feature>
<dbReference type="HOGENOM" id="CLU_844726_0_0_1"/>
<evidence type="ECO:0000313" key="2">
    <source>
        <dbReference type="EMBL" id="AAW42116.1"/>
    </source>
</evidence>